<dbReference type="GO" id="GO:0016020">
    <property type="term" value="C:membrane"/>
    <property type="evidence" value="ECO:0007669"/>
    <property type="project" value="TreeGrafter"/>
</dbReference>
<dbReference type="InterPro" id="IPR027268">
    <property type="entry name" value="Peptidase_M4/M1_CTD_sf"/>
</dbReference>
<sequence precursor="true">MVVFFRRSSLPILALAILIAHAAIEPVASQAQPRPNNKYGQTDDFRQIDQWLPTPNKYRSASGMPGPEYWQQRADYKIDVRLDDQNQKITGSETIHYHNHAPEPLGFLWIQLDQNIFEPGSDAIATATAPNLSDRASFNTIRSLLARESFEGGFKIHGVTDAEGGPLKYTIVKTMMRIDLPTPLPPGESTTVKIRFDYLINDSKLIHARTGYEFFEKDGNYIYEIAHWYPRVAAFTDYEGWQNKQFLGRGEFTLELGDFEVRITAPEDHIVAATGVLQNGEEVLTETQRERLEKAKTAKEPVFVVTPEEALKNQKDRSKQDKTWVYHAENVRDFAWASSRKFIWDAQGHDQNENPVMAMSYYPNEAEPLWSKYSTHAIIHTLDVYSRYTFDYPYPIAISVNGPVYGMEYPMICFNGPRPEEDKTYTARTKYGLISVIIHEVGHNYFPMIVNSDERQWTWMDEGLNTFLQYLAEQEWEEDYPSKRGEPEDITGYMRSSGQVPIMTNSESILQFGSNAYGKPATALNILRETILGRELFDFAFREYARRWKFKRPTPADFFRTMEDASGVDLDWFWNGWFYSTDHVDLAIRDVKLYQIDSSDPDEEAERKRQEKDKRRPSLSAERNEPLQKRIDLFPGLKDFYNDFDELEVTEDSRKAFQKFVESLNAEEKQLIRRKTNFYVLTFENVGGLVMPIIAEIRYTDGSKQMLEIPAEIWRTNNKTVSKLVITDKELDRIELDPRHQLADTDASNNFYPPRIVPSRFKLYKDKKSSNPMRKANEAKKKSDADKGKESSEEEAAEKKPVAKAETAKPAAASKPAPQPATAEAAE</sequence>
<protein>
    <recommendedName>
        <fullName evidence="3">Peptidase M1 membrane alanine aminopeptidase domain-containing protein</fullName>
    </recommendedName>
</protein>
<accession>A0A518JQW0</accession>
<dbReference type="InterPro" id="IPR050344">
    <property type="entry name" value="Peptidase_M1_aminopeptidases"/>
</dbReference>
<dbReference type="KEGG" id="rcf:Poly24_16210"/>
<feature type="compositionally biased region" description="Basic and acidic residues" evidence="1">
    <location>
        <begin position="763"/>
        <end position="807"/>
    </location>
</feature>
<reference evidence="4 5" key="1">
    <citation type="submission" date="2019-02" db="EMBL/GenBank/DDBJ databases">
        <title>Deep-cultivation of Planctomycetes and their phenomic and genomic characterization uncovers novel biology.</title>
        <authorList>
            <person name="Wiegand S."/>
            <person name="Jogler M."/>
            <person name="Boedeker C."/>
            <person name="Pinto D."/>
            <person name="Vollmers J."/>
            <person name="Rivas-Marin E."/>
            <person name="Kohn T."/>
            <person name="Peeters S.H."/>
            <person name="Heuer A."/>
            <person name="Rast P."/>
            <person name="Oberbeckmann S."/>
            <person name="Bunk B."/>
            <person name="Jeske O."/>
            <person name="Meyerdierks A."/>
            <person name="Storesund J.E."/>
            <person name="Kallscheuer N."/>
            <person name="Luecker S."/>
            <person name="Lage O.M."/>
            <person name="Pohl T."/>
            <person name="Merkel B.J."/>
            <person name="Hornburger P."/>
            <person name="Mueller R.-W."/>
            <person name="Bruemmer F."/>
            <person name="Labrenz M."/>
            <person name="Spormann A.M."/>
            <person name="Op den Camp H."/>
            <person name="Overmann J."/>
            <person name="Amann R."/>
            <person name="Jetten M.S.M."/>
            <person name="Mascher T."/>
            <person name="Medema M.H."/>
            <person name="Devos D.P."/>
            <person name="Kaster A.-K."/>
            <person name="Ovreas L."/>
            <person name="Rohde M."/>
            <person name="Galperin M.Y."/>
            <person name="Jogler C."/>
        </authorList>
    </citation>
    <scope>NUCLEOTIDE SEQUENCE [LARGE SCALE GENOMIC DNA]</scope>
    <source>
        <strain evidence="4 5">Poly24</strain>
    </source>
</reference>
<feature type="compositionally biased region" description="Basic and acidic residues" evidence="1">
    <location>
        <begin position="605"/>
        <end position="623"/>
    </location>
</feature>
<proteinExistence type="predicted"/>
<dbReference type="Pfam" id="PF01433">
    <property type="entry name" value="Peptidase_M1"/>
    <property type="match status" value="1"/>
</dbReference>
<feature type="chain" id="PRO_5021784107" description="Peptidase M1 membrane alanine aminopeptidase domain-containing protein" evidence="2">
    <location>
        <begin position="23"/>
        <end position="827"/>
    </location>
</feature>
<dbReference type="CDD" id="cd09604">
    <property type="entry name" value="M1_APN_like"/>
    <property type="match status" value="1"/>
</dbReference>
<evidence type="ECO:0000313" key="5">
    <source>
        <dbReference type="Proteomes" id="UP000315082"/>
    </source>
</evidence>
<feature type="region of interest" description="Disordered" evidence="1">
    <location>
        <begin position="600"/>
        <end position="623"/>
    </location>
</feature>
<dbReference type="GO" id="GO:0043171">
    <property type="term" value="P:peptide catabolic process"/>
    <property type="evidence" value="ECO:0007669"/>
    <property type="project" value="TreeGrafter"/>
</dbReference>
<keyword evidence="5" id="KW-1185">Reference proteome</keyword>
<gene>
    <name evidence="4" type="ORF">Poly24_16210</name>
</gene>
<dbReference type="PANTHER" id="PTHR11533:SF174">
    <property type="entry name" value="PUROMYCIN-SENSITIVE AMINOPEPTIDASE-RELATED"/>
    <property type="match status" value="1"/>
</dbReference>
<evidence type="ECO:0000256" key="2">
    <source>
        <dbReference type="SAM" id="SignalP"/>
    </source>
</evidence>
<evidence type="ECO:0000259" key="3">
    <source>
        <dbReference type="Pfam" id="PF01433"/>
    </source>
</evidence>
<dbReference type="GO" id="GO:0070006">
    <property type="term" value="F:metalloaminopeptidase activity"/>
    <property type="evidence" value="ECO:0007669"/>
    <property type="project" value="TreeGrafter"/>
</dbReference>
<organism evidence="4 5">
    <name type="scientific">Rosistilla carotiformis</name>
    <dbReference type="NCBI Taxonomy" id="2528017"/>
    <lineage>
        <taxon>Bacteria</taxon>
        <taxon>Pseudomonadati</taxon>
        <taxon>Planctomycetota</taxon>
        <taxon>Planctomycetia</taxon>
        <taxon>Pirellulales</taxon>
        <taxon>Pirellulaceae</taxon>
        <taxon>Rosistilla</taxon>
    </lineage>
</organism>
<name>A0A518JQW0_9BACT</name>
<dbReference type="GO" id="GO:0008270">
    <property type="term" value="F:zinc ion binding"/>
    <property type="evidence" value="ECO:0007669"/>
    <property type="project" value="InterPro"/>
</dbReference>
<dbReference type="Proteomes" id="UP000315082">
    <property type="component" value="Chromosome"/>
</dbReference>
<dbReference type="GO" id="GO:0005615">
    <property type="term" value="C:extracellular space"/>
    <property type="evidence" value="ECO:0007669"/>
    <property type="project" value="TreeGrafter"/>
</dbReference>
<dbReference type="Gene3D" id="1.10.390.10">
    <property type="entry name" value="Neutral Protease Domain 2"/>
    <property type="match status" value="1"/>
</dbReference>
<feature type="signal peptide" evidence="2">
    <location>
        <begin position="1"/>
        <end position="22"/>
    </location>
</feature>
<dbReference type="EMBL" id="CP036348">
    <property type="protein sequence ID" value="QDV67916.1"/>
    <property type="molecule type" value="Genomic_DNA"/>
</dbReference>
<dbReference type="GO" id="GO:0042277">
    <property type="term" value="F:peptide binding"/>
    <property type="evidence" value="ECO:0007669"/>
    <property type="project" value="TreeGrafter"/>
</dbReference>
<evidence type="ECO:0000256" key="1">
    <source>
        <dbReference type="SAM" id="MobiDB-lite"/>
    </source>
</evidence>
<dbReference type="GO" id="GO:0005737">
    <property type="term" value="C:cytoplasm"/>
    <property type="evidence" value="ECO:0007669"/>
    <property type="project" value="TreeGrafter"/>
</dbReference>
<feature type="domain" description="Peptidase M1 membrane alanine aminopeptidase" evidence="3">
    <location>
        <begin position="387"/>
        <end position="577"/>
    </location>
</feature>
<feature type="compositionally biased region" description="Low complexity" evidence="1">
    <location>
        <begin position="808"/>
        <end position="827"/>
    </location>
</feature>
<evidence type="ECO:0000313" key="4">
    <source>
        <dbReference type="EMBL" id="QDV67916.1"/>
    </source>
</evidence>
<dbReference type="PANTHER" id="PTHR11533">
    <property type="entry name" value="PROTEASE M1 ZINC METALLOPROTEASE"/>
    <property type="match status" value="1"/>
</dbReference>
<keyword evidence="2" id="KW-0732">Signal</keyword>
<feature type="region of interest" description="Disordered" evidence="1">
    <location>
        <begin position="763"/>
        <end position="827"/>
    </location>
</feature>
<dbReference type="AlphaFoldDB" id="A0A518JQW0"/>
<dbReference type="RefSeq" id="WP_231753514.1">
    <property type="nucleotide sequence ID" value="NZ_CP036348.1"/>
</dbReference>
<dbReference type="InterPro" id="IPR014782">
    <property type="entry name" value="Peptidase_M1_dom"/>
</dbReference>
<dbReference type="SUPFAM" id="SSF55486">
    <property type="entry name" value="Metalloproteases ('zincins'), catalytic domain"/>
    <property type="match status" value="1"/>
</dbReference>